<accession>A0A8X6P8I6</accession>
<sequence length="105" mass="11462">MANRATLPGAAYAARALQNATQHTVNCHCIGTAGRERCKVKIPQSSSAALQARRVCRAFLPAPYSIRVANALRTCARHERRHQAATLLNARHSSSSDYEACMNNK</sequence>
<keyword evidence="2" id="KW-1185">Reference proteome</keyword>
<reference evidence="1" key="1">
    <citation type="submission" date="2020-08" db="EMBL/GenBank/DDBJ databases">
        <title>Multicomponent nature underlies the extraordinary mechanical properties of spider dragline silk.</title>
        <authorList>
            <person name="Kono N."/>
            <person name="Nakamura H."/>
            <person name="Mori M."/>
            <person name="Yoshida Y."/>
            <person name="Ohtoshi R."/>
            <person name="Malay A.D."/>
            <person name="Moran D.A.P."/>
            <person name="Tomita M."/>
            <person name="Numata K."/>
            <person name="Arakawa K."/>
        </authorList>
    </citation>
    <scope>NUCLEOTIDE SEQUENCE</scope>
</reference>
<dbReference type="Proteomes" id="UP000887013">
    <property type="component" value="Unassembled WGS sequence"/>
</dbReference>
<dbReference type="AlphaFoldDB" id="A0A8X6P8I6"/>
<proteinExistence type="predicted"/>
<protein>
    <submittedName>
        <fullName evidence="1">Uncharacterized protein</fullName>
    </submittedName>
</protein>
<organism evidence="1 2">
    <name type="scientific">Nephila pilipes</name>
    <name type="common">Giant wood spider</name>
    <name type="synonym">Nephila maculata</name>
    <dbReference type="NCBI Taxonomy" id="299642"/>
    <lineage>
        <taxon>Eukaryota</taxon>
        <taxon>Metazoa</taxon>
        <taxon>Ecdysozoa</taxon>
        <taxon>Arthropoda</taxon>
        <taxon>Chelicerata</taxon>
        <taxon>Arachnida</taxon>
        <taxon>Araneae</taxon>
        <taxon>Araneomorphae</taxon>
        <taxon>Entelegynae</taxon>
        <taxon>Araneoidea</taxon>
        <taxon>Nephilidae</taxon>
        <taxon>Nephila</taxon>
    </lineage>
</organism>
<evidence type="ECO:0000313" key="1">
    <source>
        <dbReference type="EMBL" id="GFT57378.1"/>
    </source>
</evidence>
<dbReference type="EMBL" id="BMAW01113474">
    <property type="protein sequence ID" value="GFT57378.1"/>
    <property type="molecule type" value="Genomic_DNA"/>
</dbReference>
<comment type="caution">
    <text evidence="1">The sequence shown here is derived from an EMBL/GenBank/DDBJ whole genome shotgun (WGS) entry which is preliminary data.</text>
</comment>
<gene>
    <name evidence="1" type="ORF">NPIL_202101</name>
</gene>
<evidence type="ECO:0000313" key="2">
    <source>
        <dbReference type="Proteomes" id="UP000887013"/>
    </source>
</evidence>
<name>A0A8X6P8I6_NEPPI</name>